<dbReference type="Gene3D" id="2.60.470.10">
    <property type="entry name" value="Acid-sensing ion channels like domains"/>
    <property type="match status" value="1"/>
</dbReference>
<evidence type="ECO:0000256" key="1">
    <source>
        <dbReference type="ARBA" id="ARBA00004141"/>
    </source>
</evidence>
<protein>
    <recommendedName>
        <fullName evidence="16">Pickpocket protein 28-like</fullName>
    </recommendedName>
</protein>
<name>A0A1I8P290_STOCA</name>
<keyword evidence="3 12" id="KW-0813">Transport</keyword>
<evidence type="ECO:0000256" key="5">
    <source>
        <dbReference type="ARBA" id="ARBA00022692"/>
    </source>
</evidence>
<dbReference type="Proteomes" id="UP000095300">
    <property type="component" value="Unassembled WGS sequence"/>
</dbReference>
<dbReference type="GO" id="GO:0015280">
    <property type="term" value="F:ligand-gated sodium channel activity"/>
    <property type="evidence" value="ECO:0007669"/>
    <property type="project" value="TreeGrafter"/>
</dbReference>
<dbReference type="KEGG" id="scac:106083402"/>
<keyword evidence="4 12" id="KW-0894">Sodium channel</keyword>
<evidence type="ECO:0000256" key="6">
    <source>
        <dbReference type="ARBA" id="ARBA00022989"/>
    </source>
</evidence>
<keyword evidence="10 12" id="KW-0739">Sodium transport</keyword>
<sequence length="540" mass="62502">MLERIEEKPPFKNSLVKGLKQTYREFCANTSIHGFQYFGQHRPRKEIIFWLLVFVITIYFCSSIIVRIYVKWHESPVIVTFSDKPTPIWNIPFPRVTICPEAKRTMNKTVDDNYLQLMKKLKTFLKQDGKFNENFNESQLEESLTLKQICLSDVIELDDIAQPLRPAINYIDILNRMQPSGSKYFLSCSWFGETLFSCDELFTKVYTEEGICYAYNGLKADDMYRDEVLKSQLRNEPKGSSPLEWTLQKGYPAHGELHTYPARLLSSGYTSGLEVFLVSYPDEVDSTCNWAMPGFKISLNSPDEVPILAKHFVPIAGDKKMLIAIKPKMITTSVDVAAYDARKRRCFMNEERHLRFYKIYSQNNCERECLTNITYSQCGCVHFAMPRFQGTAVCHEDKMDCMIKSEKQLLLKHFLDNLQGEEQSFEKSIDNCNCLPACTSLEYETEITEANFDFVNILRDNDLYEDETVWAKFSILSIYFKDSEFITSRRSELYGVTELLANFGGVVGLFMGISILSVVEIVYHFTLRLWQKISSMAEAN</sequence>
<comment type="similarity">
    <text evidence="2 12">Belongs to the amiloride-sensitive sodium channel (TC 1.A.6) family.</text>
</comment>
<evidence type="ECO:0000256" key="2">
    <source>
        <dbReference type="ARBA" id="ARBA00007193"/>
    </source>
</evidence>
<keyword evidence="11 12" id="KW-0407">Ion channel</keyword>
<evidence type="ECO:0000256" key="12">
    <source>
        <dbReference type="RuleBase" id="RU000679"/>
    </source>
</evidence>
<keyword evidence="5 12" id="KW-0812">Transmembrane</keyword>
<dbReference type="PRINTS" id="PR01078">
    <property type="entry name" value="AMINACHANNEL"/>
</dbReference>
<evidence type="ECO:0000256" key="11">
    <source>
        <dbReference type="ARBA" id="ARBA00023303"/>
    </source>
</evidence>
<evidence type="ECO:0000256" key="13">
    <source>
        <dbReference type="SAM" id="Phobius"/>
    </source>
</evidence>
<evidence type="ECO:0000256" key="4">
    <source>
        <dbReference type="ARBA" id="ARBA00022461"/>
    </source>
</evidence>
<dbReference type="InterPro" id="IPR001873">
    <property type="entry name" value="ENaC"/>
</dbReference>
<reference evidence="14" key="1">
    <citation type="submission" date="2020-05" db="UniProtKB">
        <authorList>
            <consortium name="EnsemblMetazoa"/>
        </authorList>
    </citation>
    <scope>IDENTIFICATION</scope>
    <source>
        <strain evidence="14">USDA</strain>
    </source>
</reference>
<evidence type="ECO:0000256" key="8">
    <source>
        <dbReference type="ARBA" id="ARBA00023065"/>
    </source>
</evidence>
<dbReference type="STRING" id="35570.A0A1I8P290"/>
<evidence type="ECO:0008006" key="16">
    <source>
        <dbReference type="Google" id="ProtNLM"/>
    </source>
</evidence>
<accession>A0A1I8P290</accession>
<evidence type="ECO:0000313" key="15">
    <source>
        <dbReference type="Proteomes" id="UP000095300"/>
    </source>
</evidence>
<evidence type="ECO:0000256" key="10">
    <source>
        <dbReference type="ARBA" id="ARBA00023201"/>
    </source>
</evidence>
<dbReference type="Gene3D" id="1.10.287.770">
    <property type="entry name" value="YojJ-like"/>
    <property type="match status" value="1"/>
</dbReference>
<dbReference type="VEuPathDB" id="VectorBase:SCAU004163"/>
<dbReference type="AlphaFoldDB" id="A0A1I8P290"/>
<keyword evidence="7" id="KW-0915">Sodium</keyword>
<keyword evidence="8 12" id="KW-0406">Ion transport</keyword>
<dbReference type="Pfam" id="PF00858">
    <property type="entry name" value="ASC"/>
    <property type="match status" value="1"/>
</dbReference>
<evidence type="ECO:0000256" key="7">
    <source>
        <dbReference type="ARBA" id="ARBA00023053"/>
    </source>
</evidence>
<organism evidence="14 15">
    <name type="scientific">Stomoxys calcitrans</name>
    <name type="common">Stable fly</name>
    <name type="synonym">Conops calcitrans</name>
    <dbReference type="NCBI Taxonomy" id="35570"/>
    <lineage>
        <taxon>Eukaryota</taxon>
        <taxon>Metazoa</taxon>
        <taxon>Ecdysozoa</taxon>
        <taxon>Arthropoda</taxon>
        <taxon>Hexapoda</taxon>
        <taxon>Insecta</taxon>
        <taxon>Pterygota</taxon>
        <taxon>Neoptera</taxon>
        <taxon>Endopterygota</taxon>
        <taxon>Diptera</taxon>
        <taxon>Brachycera</taxon>
        <taxon>Muscomorpha</taxon>
        <taxon>Muscoidea</taxon>
        <taxon>Muscidae</taxon>
        <taxon>Stomoxys</taxon>
    </lineage>
</organism>
<gene>
    <name evidence="14" type="primary">106083402</name>
</gene>
<keyword evidence="15" id="KW-1185">Reference proteome</keyword>
<keyword evidence="6 13" id="KW-1133">Transmembrane helix</keyword>
<feature type="transmembrane region" description="Helical" evidence="13">
    <location>
        <begin position="499"/>
        <end position="523"/>
    </location>
</feature>
<dbReference type="OrthoDB" id="6021021at2759"/>
<evidence type="ECO:0000313" key="14">
    <source>
        <dbReference type="EnsemblMetazoa" id="SCAU004163-PA"/>
    </source>
</evidence>
<comment type="subcellular location">
    <subcellularLocation>
        <location evidence="1">Membrane</location>
        <topology evidence="1">Multi-pass membrane protein</topology>
    </subcellularLocation>
</comment>
<dbReference type="PANTHER" id="PTHR11690:SF288">
    <property type="entry name" value="AMILORIDE-SENSITIVE NA+ CHANNEL-RELATED"/>
    <property type="match status" value="1"/>
</dbReference>
<feature type="transmembrane region" description="Helical" evidence="13">
    <location>
        <begin position="47"/>
        <end position="70"/>
    </location>
</feature>
<dbReference type="EnsemblMetazoa" id="SCAU004163-RA">
    <property type="protein sequence ID" value="SCAU004163-PA"/>
    <property type="gene ID" value="SCAU004163"/>
</dbReference>
<proteinExistence type="inferred from homology"/>
<evidence type="ECO:0000256" key="9">
    <source>
        <dbReference type="ARBA" id="ARBA00023136"/>
    </source>
</evidence>
<dbReference type="GO" id="GO:0005886">
    <property type="term" value="C:plasma membrane"/>
    <property type="evidence" value="ECO:0007669"/>
    <property type="project" value="TreeGrafter"/>
</dbReference>
<dbReference type="PANTHER" id="PTHR11690">
    <property type="entry name" value="AMILORIDE-SENSITIVE SODIUM CHANNEL-RELATED"/>
    <property type="match status" value="1"/>
</dbReference>
<evidence type="ECO:0000256" key="3">
    <source>
        <dbReference type="ARBA" id="ARBA00022448"/>
    </source>
</evidence>
<keyword evidence="9 13" id="KW-0472">Membrane</keyword>